<name>A0AAN9AAQ0_HALRR</name>
<reference evidence="2 3" key="1">
    <citation type="submission" date="2023-11" db="EMBL/GenBank/DDBJ databases">
        <title>Halocaridina rubra genome assembly.</title>
        <authorList>
            <person name="Smith C."/>
        </authorList>
    </citation>
    <scope>NUCLEOTIDE SEQUENCE [LARGE SCALE GENOMIC DNA]</scope>
    <source>
        <strain evidence="2">EP-1</strain>
        <tissue evidence="2">Whole</tissue>
    </source>
</reference>
<proteinExistence type="predicted"/>
<accession>A0AAN9AAQ0</accession>
<evidence type="ECO:0000313" key="2">
    <source>
        <dbReference type="EMBL" id="KAK7076612.1"/>
    </source>
</evidence>
<comment type="caution">
    <text evidence="2">The sequence shown here is derived from an EMBL/GenBank/DDBJ whole genome shotgun (WGS) entry which is preliminary data.</text>
</comment>
<feature type="region of interest" description="Disordered" evidence="1">
    <location>
        <begin position="1"/>
        <end position="30"/>
    </location>
</feature>
<gene>
    <name evidence="2" type="ORF">SK128_021411</name>
</gene>
<evidence type="ECO:0000256" key="1">
    <source>
        <dbReference type="SAM" id="MobiDB-lite"/>
    </source>
</evidence>
<organism evidence="2 3">
    <name type="scientific">Halocaridina rubra</name>
    <name type="common">Hawaiian red shrimp</name>
    <dbReference type="NCBI Taxonomy" id="373956"/>
    <lineage>
        <taxon>Eukaryota</taxon>
        <taxon>Metazoa</taxon>
        <taxon>Ecdysozoa</taxon>
        <taxon>Arthropoda</taxon>
        <taxon>Crustacea</taxon>
        <taxon>Multicrustacea</taxon>
        <taxon>Malacostraca</taxon>
        <taxon>Eumalacostraca</taxon>
        <taxon>Eucarida</taxon>
        <taxon>Decapoda</taxon>
        <taxon>Pleocyemata</taxon>
        <taxon>Caridea</taxon>
        <taxon>Atyoidea</taxon>
        <taxon>Atyidae</taxon>
        <taxon>Halocaridina</taxon>
    </lineage>
</organism>
<feature type="compositionally biased region" description="Low complexity" evidence="1">
    <location>
        <begin position="12"/>
        <end position="27"/>
    </location>
</feature>
<dbReference type="EMBL" id="JAXCGZ010009602">
    <property type="protein sequence ID" value="KAK7076612.1"/>
    <property type="molecule type" value="Genomic_DNA"/>
</dbReference>
<protein>
    <submittedName>
        <fullName evidence="2">Uncharacterized protein</fullName>
    </submittedName>
</protein>
<dbReference type="AlphaFoldDB" id="A0AAN9AAQ0"/>
<keyword evidence="3" id="KW-1185">Reference proteome</keyword>
<dbReference type="Proteomes" id="UP001381693">
    <property type="component" value="Unassembled WGS sequence"/>
</dbReference>
<sequence length="215" mass="23751">MTSTKITKVHDGATTTTTTTERQSFTTSDDGAVEEHIVIEKRTTTTTDGEENQDKFDILQKLGEELGKLDEKLEEKFKEKRKTEEPEVTQEEVQEASVVVTRRDGQAQQPTSQVVVEHGATTTVSVTKTFSTISPTPGRKACGTTKGFTQTSVEKSQMSSKGTADVSSLGTTLQEVGEPVLHVGQGMWGLQNKKADIWIFTRFMLQPCFLLMKFP</sequence>
<evidence type="ECO:0000313" key="3">
    <source>
        <dbReference type="Proteomes" id="UP001381693"/>
    </source>
</evidence>